<sequence length="174" mass="18402">MHLPSCTDMFDRRRLESAFVALTERARHDADALDTDALDAAQRLLDLGIGLMPAARTSAGPFQVQPMACRGHDLPARATRLAASPDTVLFSVGYPRELPTATETHALHIVWFNLDSLTGGTTLMTSGGCVRGPGAAMRVAMVMAGRGGVVAAISYGSPGAAQVHDGRPGFIYMH</sequence>
<comment type="caution">
    <text evidence="1">The sequence shown here is derived from an EMBL/GenBank/DDBJ whole genome shotgun (WGS) entry which is preliminary data.</text>
</comment>
<keyword evidence="2" id="KW-1185">Reference proteome</keyword>
<dbReference type="RefSeq" id="WP_149433047.1">
    <property type="nucleotide sequence ID" value="NZ_VLNY01000023.1"/>
</dbReference>
<organism evidence="1 2">
    <name type="scientific">Antrihabitans cavernicola</name>
    <dbReference type="NCBI Taxonomy" id="2495913"/>
    <lineage>
        <taxon>Bacteria</taxon>
        <taxon>Bacillati</taxon>
        <taxon>Actinomycetota</taxon>
        <taxon>Actinomycetes</taxon>
        <taxon>Mycobacteriales</taxon>
        <taxon>Nocardiaceae</taxon>
        <taxon>Antrihabitans</taxon>
    </lineage>
</organism>
<dbReference type="Proteomes" id="UP000322244">
    <property type="component" value="Unassembled WGS sequence"/>
</dbReference>
<dbReference type="AlphaFoldDB" id="A0A5A7S1A6"/>
<evidence type="ECO:0000313" key="1">
    <source>
        <dbReference type="EMBL" id="KAA0017059.1"/>
    </source>
</evidence>
<name>A0A5A7S1A6_9NOCA</name>
<proteinExistence type="predicted"/>
<protein>
    <submittedName>
        <fullName evidence="1">Uncharacterized protein</fullName>
    </submittedName>
</protein>
<accession>A0A5A7S1A6</accession>
<dbReference type="EMBL" id="VLNY01000023">
    <property type="protein sequence ID" value="KAA0017059.1"/>
    <property type="molecule type" value="Genomic_DNA"/>
</dbReference>
<gene>
    <name evidence="1" type="ORF">FOY51_25300</name>
</gene>
<reference evidence="1 2" key="1">
    <citation type="submission" date="2019-07" db="EMBL/GenBank/DDBJ databases">
        <title>Rhodococcus cavernicolus sp. nov., isolated from a cave.</title>
        <authorList>
            <person name="Lee S.D."/>
        </authorList>
    </citation>
    <scope>NUCLEOTIDE SEQUENCE [LARGE SCALE GENOMIC DNA]</scope>
    <source>
        <strain evidence="1 2">C1-24</strain>
    </source>
</reference>
<evidence type="ECO:0000313" key="2">
    <source>
        <dbReference type="Proteomes" id="UP000322244"/>
    </source>
</evidence>